<keyword evidence="3" id="KW-1133">Transmembrane helix</keyword>
<feature type="transmembrane region" description="Helical" evidence="3">
    <location>
        <begin position="21"/>
        <end position="39"/>
    </location>
</feature>
<name>A0AAN8J7R4_PATCE</name>
<protein>
    <recommendedName>
        <fullName evidence="3">L-Fucosyltransferase</fullName>
        <ecNumber evidence="3">2.4.1.-</ecNumber>
    </recommendedName>
</protein>
<sequence length="339" mass="38715">MKQHFIHVVTFSVAGKKRIKAKLMLTAAVAIPFIILALFPCIPDNLRGVKTRLTPLKTSAGEKFYICPILTGGIGNQMFLYASTYGIARSTNRIMLIESSALNNVFHLDHVQSSPTLCHCIPKKVSIYDCAYDEDMLNIPADINYQIGEYLQSYKYFYKYEQDIKRMFRFRQSLKDSANQFLTDVAIHYTAKLTATNTSAITFIGVHVRRGDMLDGHYKKYGYVLPGQDYVHKAMDFMRRKFQQTVFILASNDMPWSQSNFHGNDIFYSSNTDPKLDLVLLASCNHSITTVGTYGWWTAFLAGGTTLYYKYPAREGSPLRKQFSSDYSDFFYPGWIGMD</sequence>
<keyword evidence="3" id="KW-0472">Membrane</keyword>
<keyword evidence="2 3" id="KW-0808">Transferase</keyword>
<dbReference type="EC" id="2.4.1.-" evidence="3"/>
<dbReference type="AlphaFoldDB" id="A0AAN8J7R4"/>
<accession>A0AAN8J7R4</accession>
<evidence type="ECO:0000256" key="2">
    <source>
        <dbReference type="ARBA" id="ARBA00022679"/>
    </source>
</evidence>
<gene>
    <name evidence="4" type="ORF">SNE40_019286</name>
</gene>
<evidence type="ECO:0000256" key="3">
    <source>
        <dbReference type="RuleBase" id="RU363129"/>
    </source>
</evidence>
<reference evidence="4 5" key="1">
    <citation type="submission" date="2024-01" db="EMBL/GenBank/DDBJ databases">
        <title>The genome of the rayed Mediterranean limpet Patella caerulea (Linnaeus, 1758).</title>
        <authorList>
            <person name="Anh-Thu Weber A."/>
            <person name="Halstead-Nussloch G."/>
        </authorList>
    </citation>
    <scope>NUCLEOTIDE SEQUENCE [LARGE SCALE GENOMIC DNA]</scope>
    <source>
        <strain evidence="4">AATW-2023a</strain>
        <tissue evidence="4">Whole specimen</tissue>
    </source>
</reference>
<keyword evidence="3" id="KW-0325">Glycoprotein</keyword>
<comment type="pathway">
    <text evidence="3">Protein modification; protein glycosylation.</text>
</comment>
<comment type="subcellular location">
    <subcellularLocation>
        <location evidence="3">Golgi apparatus</location>
        <location evidence="3">Golgi stack membrane</location>
        <topology evidence="3">Single-pass type II membrane protein</topology>
    </subcellularLocation>
</comment>
<dbReference type="CDD" id="cd11301">
    <property type="entry name" value="Fut1_Fut2_like"/>
    <property type="match status" value="1"/>
</dbReference>
<keyword evidence="3" id="KW-0812">Transmembrane</keyword>
<comment type="caution">
    <text evidence="4">The sequence shown here is derived from an EMBL/GenBank/DDBJ whole genome shotgun (WGS) entry which is preliminary data.</text>
</comment>
<organism evidence="4 5">
    <name type="scientific">Patella caerulea</name>
    <name type="common">Rayed Mediterranean limpet</name>
    <dbReference type="NCBI Taxonomy" id="87958"/>
    <lineage>
        <taxon>Eukaryota</taxon>
        <taxon>Metazoa</taxon>
        <taxon>Spiralia</taxon>
        <taxon>Lophotrochozoa</taxon>
        <taxon>Mollusca</taxon>
        <taxon>Gastropoda</taxon>
        <taxon>Patellogastropoda</taxon>
        <taxon>Patelloidea</taxon>
        <taxon>Patellidae</taxon>
        <taxon>Patella</taxon>
    </lineage>
</organism>
<comment type="similarity">
    <text evidence="3">Belongs to the glycosyltransferase 11 family.</text>
</comment>
<dbReference type="GO" id="GO:0032580">
    <property type="term" value="C:Golgi cisterna membrane"/>
    <property type="evidence" value="ECO:0007669"/>
    <property type="project" value="UniProtKB-SubCell"/>
</dbReference>
<evidence type="ECO:0000313" key="4">
    <source>
        <dbReference type="EMBL" id="KAK6171024.1"/>
    </source>
</evidence>
<proteinExistence type="inferred from homology"/>
<evidence type="ECO:0000313" key="5">
    <source>
        <dbReference type="Proteomes" id="UP001347796"/>
    </source>
</evidence>
<dbReference type="Proteomes" id="UP001347796">
    <property type="component" value="Unassembled WGS sequence"/>
</dbReference>
<keyword evidence="3" id="KW-0735">Signal-anchor</keyword>
<keyword evidence="5" id="KW-1185">Reference proteome</keyword>
<dbReference type="GO" id="GO:0005975">
    <property type="term" value="P:carbohydrate metabolic process"/>
    <property type="evidence" value="ECO:0007669"/>
    <property type="project" value="InterPro"/>
</dbReference>
<evidence type="ECO:0000256" key="1">
    <source>
        <dbReference type="ARBA" id="ARBA00022676"/>
    </source>
</evidence>
<dbReference type="Pfam" id="PF01531">
    <property type="entry name" value="Glyco_transf_11"/>
    <property type="match status" value="1"/>
</dbReference>
<keyword evidence="1 3" id="KW-0328">Glycosyltransferase</keyword>
<dbReference type="EMBL" id="JAZGQO010000014">
    <property type="protein sequence ID" value="KAK6171024.1"/>
    <property type="molecule type" value="Genomic_DNA"/>
</dbReference>
<dbReference type="PANTHER" id="PTHR11927:SF9">
    <property type="entry name" value="L-FUCOSYLTRANSFERASE"/>
    <property type="match status" value="1"/>
</dbReference>
<dbReference type="PANTHER" id="PTHR11927">
    <property type="entry name" value="GALACTOSIDE 2-L-FUCOSYLTRANSFERASE"/>
    <property type="match status" value="1"/>
</dbReference>
<dbReference type="InterPro" id="IPR002516">
    <property type="entry name" value="Glyco_trans_11"/>
</dbReference>
<keyword evidence="3" id="KW-0333">Golgi apparatus</keyword>
<dbReference type="GO" id="GO:0008107">
    <property type="term" value="F:galactoside 2-alpha-L-fucosyltransferase activity"/>
    <property type="evidence" value="ECO:0007669"/>
    <property type="project" value="InterPro"/>
</dbReference>